<dbReference type="Pfam" id="PF11706">
    <property type="entry name" value="zf-CGNR"/>
    <property type="match status" value="1"/>
</dbReference>
<name>A0A5N0E878_9NOCA</name>
<dbReference type="InterPro" id="IPR023286">
    <property type="entry name" value="ABATE_dom_sf"/>
</dbReference>
<comment type="caution">
    <text evidence="2">The sequence shown here is derived from an EMBL/GenBank/DDBJ whole genome shotgun (WGS) entry which is preliminary data.</text>
</comment>
<dbReference type="OrthoDB" id="123307at2"/>
<protein>
    <submittedName>
        <fullName evidence="2">CGNR zinc finger domain-containing protein</fullName>
    </submittedName>
</protein>
<evidence type="ECO:0000313" key="2">
    <source>
        <dbReference type="EMBL" id="KAA8884940.1"/>
    </source>
</evidence>
<dbReference type="RefSeq" id="WP_150405781.1">
    <property type="nucleotide sequence ID" value="NZ_VXLC01000017.1"/>
</dbReference>
<gene>
    <name evidence="2" type="ORF">F3087_31745</name>
</gene>
<keyword evidence="3" id="KW-1185">Reference proteome</keyword>
<dbReference type="SUPFAM" id="SSF160904">
    <property type="entry name" value="Jann2411-like"/>
    <property type="match status" value="1"/>
</dbReference>
<reference evidence="2 3" key="1">
    <citation type="submission" date="2019-09" db="EMBL/GenBank/DDBJ databases">
        <authorList>
            <person name="Wang X."/>
        </authorList>
    </citation>
    <scope>NUCLEOTIDE SEQUENCE [LARGE SCALE GENOMIC DNA]</scope>
    <source>
        <strain evidence="2 3">CICC 11023</strain>
    </source>
</reference>
<dbReference type="Gene3D" id="1.10.3300.10">
    <property type="entry name" value="Jann2411-like domain"/>
    <property type="match status" value="1"/>
</dbReference>
<dbReference type="Proteomes" id="UP000323876">
    <property type="component" value="Unassembled WGS sequence"/>
</dbReference>
<accession>A0A5N0E878</accession>
<feature type="domain" description="Zinc finger CGNR" evidence="1">
    <location>
        <begin position="139"/>
        <end position="181"/>
    </location>
</feature>
<dbReference type="PANTHER" id="PTHR35525">
    <property type="entry name" value="BLL6575 PROTEIN"/>
    <property type="match status" value="1"/>
</dbReference>
<proteinExistence type="predicted"/>
<evidence type="ECO:0000259" key="1">
    <source>
        <dbReference type="Pfam" id="PF11706"/>
    </source>
</evidence>
<dbReference type="InterPro" id="IPR010852">
    <property type="entry name" value="ABATE"/>
</dbReference>
<dbReference type="EMBL" id="VXLC01000017">
    <property type="protein sequence ID" value="KAA8884940.1"/>
    <property type="molecule type" value="Genomic_DNA"/>
</dbReference>
<evidence type="ECO:0000313" key="3">
    <source>
        <dbReference type="Proteomes" id="UP000323876"/>
    </source>
</evidence>
<dbReference type="PANTHER" id="PTHR35525:SF3">
    <property type="entry name" value="BLL6575 PROTEIN"/>
    <property type="match status" value="1"/>
</dbReference>
<dbReference type="Pfam" id="PF07336">
    <property type="entry name" value="ABATE"/>
    <property type="match status" value="1"/>
</dbReference>
<sequence length="189" mass="20680">MTMEGRPEPVQQLVAFINTRHCPDGDDVLADGRAPGWLATWLGRDDAELSVEPDALLALRNLREGMRELAAANNGQQSDTDVIQGAATVLASAPVILQLGDNQQGPHLVADSAADPARHAVAAVAQSYLTVRASGDWARVKSCAAADCRWVYFDTSRNRSRRWCDMTNCGNRAKNRTWRERVRSGEHAD</sequence>
<dbReference type="InterPro" id="IPR021005">
    <property type="entry name" value="Znf_CGNR"/>
</dbReference>
<dbReference type="AlphaFoldDB" id="A0A5N0E878"/>
<organism evidence="2 3">
    <name type="scientific">Nocardia colli</name>
    <dbReference type="NCBI Taxonomy" id="2545717"/>
    <lineage>
        <taxon>Bacteria</taxon>
        <taxon>Bacillati</taxon>
        <taxon>Actinomycetota</taxon>
        <taxon>Actinomycetes</taxon>
        <taxon>Mycobacteriales</taxon>
        <taxon>Nocardiaceae</taxon>
        <taxon>Nocardia</taxon>
    </lineage>
</organism>